<feature type="compositionally biased region" description="Basic residues" evidence="1">
    <location>
        <begin position="71"/>
        <end position="81"/>
    </location>
</feature>
<evidence type="ECO:0000259" key="2">
    <source>
        <dbReference type="PROSITE" id="PS50835"/>
    </source>
</evidence>
<dbReference type="Gene3D" id="3.30.420.10">
    <property type="entry name" value="Ribonuclease H-like superfamily/Ribonuclease H"/>
    <property type="match status" value="1"/>
</dbReference>
<evidence type="ECO:0000313" key="4">
    <source>
        <dbReference type="Proteomes" id="UP001164746"/>
    </source>
</evidence>
<accession>A0ABY7E5W5</accession>
<gene>
    <name evidence="3" type="ORF">MAR_020802</name>
</gene>
<organism evidence="3 4">
    <name type="scientific">Mya arenaria</name>
    <name type="common">Soft-shell clam</name>
    <dbReference type="NCBI Taxonomy" id="6604"/>
    <lineage>
        <taxon>Eukaryota</taxon>
        <taxon>Metazoa</taxon>
        <taxon>Spiralia</taxon>
        <taxon>Lophotrochozoa</taxon>
        <taxon>Mollusca</taxon>
        <taxon>Bivalvia</taxon>
        <taxon>Autobranchia</taxon>
        <taxon>Heteroconchia</taxon>
        <taxon>Euheterodonta</taxon>
        <taxon>Imparidentia</taxon>
        <taxon>Neoheterodontei</taxon>
        <taxon>Myida</taxon>
        <taxon>Myoidea</taxon>
        <taxon>Myidae</taxon>
        <taxon>Mya</taxon>
    </lineage>
</organism>
<dbReference type="InterPro" id="IPR013783">
    <property type="entry name" value="Ig-like_fold"/>
</dbReference>
<dbReference type="PROSITE" id="PS50835">
    <property type="entry name" value="IG_LIKE"/>
    <property type="match status" value="1"/>
</dbReference>
<name>A0ABY7E5W5_MYAAR</name>
<reference evidence="3" key="1">
    <citation type="submission" date="2022-11" db="EMBL/GenBank/DDBJ databases">
        <title>Centuries of genome instability and evolution in soft-shell clam transmissible cancer (bioRxiv).</title>
        <authorList>
            <person name="Hart S.F.M."/>
            <person name="Yonemitsu M.A."/>
            <person name="Giersch R.M."/>
            <person name="Beal B.F."/>
            <person name="Arriagada G."/>
            <person name="Davis B.W."/>
            <person name="Ostrander E.A."/>
            <person name="Goff S.P."/>
            <person name="Metzger M.J."/>
        </authorList>
    </citation>
    <scope>NUCLEOTIDE SEQUENCE</scope>
    <source>
        <strain evidence="3">MELC-2E11</strain>
        <tissue evidence="3">Siphon/mantle</tissue>
    </source>
</reference>
<dbReference type="InterPro" id="IPR007110">
    <property type="entry name" value="Ig-like_dom"/>
</dbReference>
<dbReference type="PANTHER" id="PTHR46060:SF3">
    <property type="entry name" value="PROTEIN GVQW3"/>
    <property type="match status" value="1"/>
</dbReference>
<sequence>MHHQWNFYLDLCCTSREHRQHYQLHKFRKSDPYYVHLVNSGTWKNVWRQFDPDQCPANRRPRPVHPDSHKHNGSHKRKHGNGNKLHIVFGEYTIRNFHPYCILLGFGDNLPRARYIRTSHDAQLQQLGKPEPRLCLVVPRGGSYFGPDLIFTSVQTTLAGNVTCITRNTLSPTGETALDKTKQTTANPPVTPSCTINATLISTTAILLNGTDGNIICTSSAMPTPISYTWSTQGRGIVSGAYLSLTNVQHPADQGQYTLTVTNTMDPTGEIMETAQRILKSDLGMSHVRARWVPRLLTVEEKDVRVRASRTFVRKVGRDLANYNNIRDLGFKRAIHPPYSPDLAPLDFAYFPKLKTFHEEHDSMIELRSAMRYKHKIAY</sequence>
<proteinExistence type="predicted"/>
<keyword evidence="4" id="KW-1185">Reference proteome</keyword>
<dbReference type="InterPro" id="IPR052709">
    <property type="entry name" value="Transposase-MT_Hybrid"/>
</dbReference>
<protein>
    <recommendedName>
        <fullName evidence="2">Ig-like domain-containing protein</fullName>
    </recommendedName>
</protein>
<dbReference type="InterPro" id="IPR036397">
    <property type="entry name" value="RNaseH_sf"/>
</dbReference>
<feature type="region of interest" description="Disordered" evidence="1">
    <location>
        <begin position="54"/>
        <end position="82"/>
    </location>
</feature>
<feature type="domain" description="Ig-like" evidence="2">
    <location>
        <begin position="192"/>
        <end position="280"/>
    </location>
</feature>
<dbReference type="InterPro" id="IPR036179">
    <property type="entry name" value="Ig-like_dom_sf"/>
</dbReference>
<dbReference type="CDD" id="cd00096">
    <property type="entry name" value="Ig"/>
    <property type="match status" value="1"/>
</dbReference>
<dbReference type="EMBL" id="CP111016">
    <property type="protein sequence ID" value="WAR05433.1"/>
    <property type="molecule type" value="Genomic_DNA"/>
</dbReference>
<evidence type="ECO:0000313" key="3">
    <source>
        <dbReference type="EMBL" id="WAR05433.1"/>
    </source>
</evidence>
<evidence type="ECO:0000256" key="1">
    <source>
        <dbReference type="SAM" id="MobiDB-lite"/>
    </source>
</evidence>
<dbReference type="PANTHER" id="PTHR46060">
    <property type="entry name" value="MARINER MOS1 TRANSPOSASE-LIKE PROTEIN"/>
    <property type="match status" value="1"/>
</dbReference>
<dbReference type="Proteomes" id="UP001164746">
    <property type="component" value="Chromosome 5"/>
</dbReference>
<dbReference type="SUPFAM" id="SSF48726">
    <property type="entry name" value="Immunoglobulin"/>
    <property type="match status" value="1"/>
</dbReference>
<dbReference type="Gene3D" id="2.60.40.10">
    <property type="entry name" value="Immunoglobulins"/>
    <property type="match status" value="1"/>
</dbReference>